<feature type="region of interest" description="Disordered" evidence="3">
    <location>
        <begin position="646"/>
        <end position="715"/>
    </location>
</feature>
<evidence type="ECO:0000259" key="4">
    <source>
        <dbReference type="PROSITE" id="PS50961"/>
    </source>
</evidence>
<feature type="compositionally biased region" description="Basic residues" evidence="3">
    <location>
        <begin position="690"/>
        <end position="704"/>
    </location>
</feature>
<feature type="region of interest" description="Disordered" evidence="3">
    <location>
        <begin position="126"/>
        <end position="150"/>
    </location>
</feature>
<feature type="compositionally biased region" description="Polar residues" evidence="3">
    <location>
        <begin position="50"/>
        <end position="68"/>
    </location>
</feature>
<evidence type="ECO:0000313" key="5">
    <source>
        <dbReference type="EMBL" id="KAG8388908.1"/>
    </source>
</evidence>
<evidence type="ECO:0000256" key="1">
    <source>
        <dbReference type="ARBA" id="ARBA00022884"/>
    </source>
</evidence>
<dbReference type="SMART" id="SM00715">
    <property type="entry name" value="LA"/>
    <property type="match status" value="1"/>
</dbReference>
<evidence type="ECO:0000313" key="6">
    <source>
        <dbReference type="Proteomes" id="UP000826271"/>
    </source>
</evidence>
<dbReference type="InterPro" id="IPR006630">
    <property type="entry name" value="La_HTH"/>
</dbReference>
<feature type="region of interest" description="Disordered" evidence="3">
    <location>
        <begin position="431"/>
        <end position="456"/>
    </location>
</feature>
<dbReference type="InterPro" id="IPR036390">
    <property type="entry name" value="WH_DNA-bd_sf"/>
</dbReference>
<dbReference type="PANTHER" id="PTHR22792">
    <property type="entry name" value="LUPUS LA PROTEIN-RELATED"/>
    <property type="match status" value="1"/>
</dbReference>
<feature type="compositionally biased region" description="Basic residues" evidence="3">
    <location>
        <begin position="646"/>
        <end position="655"/>
    </location>
</feature>
<reference evidence="5" key="1">
    <citation type="submission" date="2019-10" db="EMBL/GenBank/DDBJ databases">
        <authorList>
            <person name="Zhang R."/>
            <person name="Pan Y."/>
            <person name="Wang J."/>
            <person name="Ma R."/>
            <person name="Yu S."/>
        </authorList>
    </citation>
    <scope>NUCLEOTIDE SEQUENCE</scope>
    <source>
        <strain evidence="5">LA-IB0</strain>
        <tissue evidence="5">Leaf</tissue>
    </source>
</reference>
<dbReference type="SMART" id="SM00684">
    <property type="entry name" value="DM15"/>
    <property type="match status" value="3"/>
</dbReference>
<dbReference type="AlphaFoldDB" id="A0AAV6Y2I4"/>
<dbReference type="GO" id="GO:0048255">
    <property type="term" value="P:mRNA stabilization"/>
    <property type="evidence" value="ECO:0007669"/>
    <property type="project" value="InterPro"/>
</dbReference>
<dbReference type="Pfam" id="PF21071">
    <property type="entry name" value="LARP1_HEAT"/>
    <property type="match status" value="1"/>
</dbReference>
<gene>
    <name evidence="5" type="ORF">BUALT_Bualt02G0174200</name>
</gene>
<name>A0AAV6Y2I4_9LAMI</name>
<dbReference type="CDD" id="cd07323">
    <property type="entry name" value="LAM"/>
    <property type="match status" value="1"/>
</dbReference>
<dbReference type="InterPro" id="IPR006607">
    <property type="entry name" value="DM15"/>
</dbReference>
<dbReference type="GO" id="GO:0000339">
    <property type="term" value="F:RNA cap binding"/>
    <property type="evidence" value="ECO:0007669"/>
    <property type="project" value="InterPro"/>
</dbReference>
<dbReference type="InterPro" id="IPR045180">
    <property type="entry name" value="La_dom_prot"/>
</dbReference>
<keyword evidence="6" id="KW-1185">Reference proteome</keyword>
<dbReference type="Gene3D" id="1.10.10.10">
    <property type="entry name" value="Winged helix-like DNA-binding domain superfamily/Winged helix DNA-binding domain"/>
    <property type="match status" value="1"/>
</dbReference>
<feature type="domain" description="HTH La-type RNA-binding" evidence="4">
    <location>
        <begin position="330"/>
        <end position="419"/>
    </location>
</feature>
<keyword evidence="1 2" id="KW-0694">RNA-binding</keyword>
<feature type="region of interest" description="Disordered" evidence="3">
    <location>
        <begin position="216"/>
        <end position="256"/>
    </location>
</feature>
<dbReference type="SUPFAM" id="SSF46785">
    <property type="entry name" value="Winged helix' DNA-binding domain"/>
    <property type="match status" value="1"/>
</dbReference>
<feature type="region of interest" description="Disordered" evidence="3">
    <location>
        <begin position="1"/>
        <end position="79"/>
    </location>
</feature>
<accession>A0AAV6Y2I4</accession>
<feature type="compositionally biased region" description="Low complexity" evidence="3">
    <location>
        <begin position="752"/>
        <end position="772"/>
    </location>
</feature>
<feature type="region of interest" description="Disordered" evidence="3">
    <location>
        <begin position="748"/>
        <end position="779"/>
    </location>
</feature>
<feature type="compositionally biased region" description="Low complexity" evidence="3">
    <location>
        <begin position="431"/>
        <end position="447"/>
    </location>
</feature>
<evidence type="ECO:0000256" key="3">
    <source>
        <dbReference type="SAM" id="MobiDB-lite"/>
    </source>
</evidence>
<dbReference type="PROSITE" id="PS50961">
    <property type="entry name" value="HTH_LA"/>
    <property type="match status" value="1"/>
</dbReference>
<protein>
    <recommendedName>
        <fullName evidence="4">HTH La-type RNA-binding domain-containing protein</fullName>
    </recommendedName>
</protein>
<dbReference type="Pfam" id="PF05383">
    <property type="entry name" value="La"/>
    <property type="match status" value="1"/>
</dbReference>
<sequence>MGMGENAGGDQLDDHNDVVVGAPPKSPWKTPAAASPVMAAGSESWPALSDAQQLPKSNGVVDSNSIKSPPSAEAEPDGCDGAPPAALVFAHLEVLRFMVLNIVSICLLRVLVQMLATIEQQKFHGRGNIRSPRRPYPMHQNKTGPKRGPNAVPPFPVPVPYYQPAVTPGFHTVVPIPSMPAPGYAYQFPHGPFQRADTRVAKSGSDASAQAFVPPVNGGFQPSKGADSSAHDSNYVGRRPNAKERGAQMNPSWNNQRPVATNNNFHMQQTMGPRPFIGPPFMGPAGLIDGSNFQGHPGICFYPAPPGYVRVPGPPFLVPYHLSPGVPMPTSPTIALRANIVKQIEYYFSDENLQNDRYLISLMDEQGWVPVSVIADFKRVKRMSTDIPFILDALQVSETIEVQGEKVRRRDEWSKWIPASFVSKSSSLVSNAVKNDNNNENKTNNSEGTEELPSPNRCSVEPLPPGEDCINGSVNYDTEENRDKVLFNGESQKIASGCNLSTGLGLQPDNMNYGTELDNDSKFPARSASVKSTIPENRDSFNDYSSTFLLDEELELEQTARNNHPSTVERLKDVVSAFIDHGRANWFDDEDDEIIDNDRAVERLVIVTQNNRTSERIGAESETISSELASAINDGLYFYEQELNSKRSHRRHNKPIKGSGDENSRYPAYDAAPCNSRVLDHSTGEGPGNSRRKQNKGNSKHSIHNQRLFPGNFRAHGSGRKSLGIISESPPSDAVGFFFGSTPPDSHALRPSKLSASHSNLSGSSPPVGSVPKPFPPFQHPSHKLLEENGFKQQLYKKYNKRCLSERKKMGIGCSEEMNTLYRFWSYFLRNMFIPSMYNEFKKFSLEDAAAGYNYGMECLFRFYSYGLEKEFRGDLYEDFEQMTLDFYKKGNLYGLEKYWAFHHYRAARGHKESLEKHPELDILLREEYRSLDDFNRAKTKNAKASTKEVNH</sequence>
<organism evidence="5 6">
    <name type="scientific">Buddleja alternifolia</name>
    <dbReference type="NCBI Taxonomy" id="168488"/>
    <lineage>
        <taxon>Eukaryota</taxon>
        <taxon>Viridiplantae</taxon>
        <taxon>Streptophyta</taxon>
        <taxon>Embryophyta</taxon>
        <taxon>Tracheophyta</taxon>
        <taxon>Spermatophyta</taxon>
        <taxon>Magnoliopsida</taxon>
        <taxon>eudicotyledons</taxon>
        <taxon>Gunneridae</taxon>
        <taxon>Pentapetalae</taxon>
        <taxon>asterids</taxon>
        <taxon>lamiids</taxon>
        <taxon>Lamiales</taxon>
        <taxon>Scrophulariaceae</taxon>
        <taxon>Buddlejeae</taxon>
        <taxon>Buddleja</taxon>
    </lineage>
</organism>
<proteinExistence type="predicted"/>
<evidence type="ECO:0000256" key="2">
    <source>
        <dbReference type="PROSITE-ProRule" id="PRU00332"/>
    </source>
</evidence>
<dbReference type="PANTHER" id="PTHR22792:SF101">
    <property type="entry name" value="LA-RELATED PROTEIN 1A"/>
    <property type="match status" value="1"/>
</dbReference>
<dbReference type="EMBL" id="WHWC01000002">
    <property type="protein sequence ID" value="KAG8388908.1"/>
    <property type="molecule type" value="Genomic_DNA"/>
</dbReference>
<dbReference type="FunFam" id="1.10.10.10:FF:000131">
    <property type="entry name" value="la-related protein 1B isoform X2"/>
    <property type="match status" value="1"/>
</dbReference>
<dbReference type="Proteomes" id="UP000826271">
    <property type="component" value="Unassembled WGS sequence"/>
</dbReference>
<comment type="caution">
    <text evidence="5">The sequence shown here is derived from an EMBL/GenBank/DDBJ whole genome shotgun (WGS) entry which is preliminary data.</text>
</comment>
<dbReference type="InterPro" id="IPR036388">
    <property type="entry name" value="WH-like_DNA-bd_sf"/>
</dbReference>